<evidence type="ECO:0000313" key="3">
    <source>
        <dbReference type="EMBL" id="SBS68841.1"/>
    </source>
</evidence>
<dbReference type="InterPro" id="IPR016092">
    <property type="entry name" value="ATAP"/>
</dbReference>
<dbReference type="Gene3D" id="2.60.300.12">
    <property type="entry name" value="HesB-like domain"/>
    <property type="match status" value="1"/>
</dbReference>
<dbReference type="InterPro" id="IPR035903">
    <property type="entry name" value="HesB-like_dom_sf"/>
</dbReference>
<evidence type="ECO:0000259" key="2">
    <source>
        <dbReference type="Pfam" id="PF01521"/>
    </source>
</evidence>
<dbReference type="EMBL" id="FLQP01000099">
    <property type="protein sequence ID" value="SBS68841.1"/>
    <property type="molecule type" value="Genomic_DNA"/>
</dbReference>
<dbReference type="GeneID" id="94233290"/>
<dbReference type="AlphaFoldDB" id="A0A1C3J5F8"/>
<dbReference type="GO" id="GO:0005829">
    <property type="term" value="C:cytosol"/>
    <property type="evidence" value="ECO:0007669"/>
    <property type="project" value="TreeGrafter"/>
</dbReference>
<dbReference type="GO" id="GO:0016226">
    <property type="term" value="P:iron-sulfur cluster assembly"/>
    <property type="evidence" value="ECO:0007669"/>
    <property type="project" value="InterPro"/>
</dbReference>
<dbReference type="Proteomes" id="UP000092876">
    <property type="component" value="Unassembled WGS sequence"/>
</dbReference>
<evidence type="ECO:0000313" key="4">
    <source>
        <dbReference type="Proteomes" id="UP000092876"/>
    </source>
</evidence>
<protein>
    <submittedName>
        <fullName evidence="3">Iron-binding protein IscA</fullName>
    </submittedName>
</protein>
<dbReference type="Pfam" id="PF01521">
    <property type="entry name" value="Fe-S_biosyn"/>
    <property type="match status" value="1"/>
</dbReference>
<dbReference type="PANTHER" id="PTHR10072">
    <property type="entry name" value="IRON-SULFUR CLUSTER ASSEMBLY PROTEIN"/>
    <property type="match status" value="1"/>
</dbReference>
<proteinExistence type="inferred from homology"/>
<evidence type="ECO:0000256" key="1">
    <source>
        <dbReference type="ARBA" id="ARBA00006718"/>
    </source>
</evidence>
<dbReference type="PANTHER" id="PTHR10072:SF47">
    <property type="entry name" value="PROTEIN SUFA"/>
    <property type="match status" value="1"/>
</dbReference>
<dbReference type="SUPFAM" id="SSF89360">
    <property type="entry name" value="HesB-like domain"/>
    <property type="match status" value="1"/>
</dbReference>
<dbReference type="GO" id="GO:0051537">
    <property type="term" value="F:2 iron, 2 sulfur cluster binding"/>
    <property type="evidence" value="ECO:0007669"/>
    <property type="project" value="TreeGrafter"/>
</dbReference>
<dbReference type="InterPro" id="IPR000361">
    <property type="entry name" value="ATAP_core_dom"/>
</dbReference>
<organism evidence="3 4">
    <name type="scientific">Vibrio atlanticus</name>
    <dbReference type="NCBI Taxonomy" id="693153"/>
    <lineage>
        <taxon>Bacteria</taxon>
        <taxon>Pseudomonadati</taxon>
        <taxon>Pseudomonadota</taxon>
        <taxon>Gammaproteobacteria</taxon>
        <taxon>Vibrionales</taxon>
        <taxon>Vibrionaceae</taxon>
        <taxon>Vibrio</taxon>
    </lineage>
</organism>
<dbReference type="InterPro" id="IPR050322">
    <property type="entry name" value="Fe-S_cluster_asmbl/transfer"/>
</dbReference>
<accession>A0A1C3J5F8</accession>
<sequence length="122" mass="13365">MSISSSGSNDISIHDMEWQGVTLSESAANRISQLSHGQKHFHLTVKSSGCTGFTYEVALIDSPSDDDIKYESHDVIFYIALKALPMIDGTEIDFVRQGLNSNFVYNNPKVKNLCGCGESFGV</sequence>
<reference evidence="4" key="1">
    <citation type="submission" date="2016-06" db="EMBL/GenBank/DDBJ databases">
        <authorList>
            <person name="Rodrigo-Torres Lidia"/>
            <person name="Arahal R.David."/>
        </authorList>
    </citation>
    <scope>NUCLEOTIDE SEQUENCE [LARGE SCALE GENOMIC DNA]</scope>
    <source>
        <strain evidence="4">CECT 7223</strain>
    </source>
</reference>
<feature type="domain" description="Core" evidence="2">
    <location>
        <begin position="21"/>
        <end position="118"/>
    </location>
</feature>
<dbReference type="PROSITE" id="PS01152">
    <property type="entry name" value="HESB"/>
    <property type="match status" value="1"/>
</dbReference>
<dbReference type="InterPro" id="IPR017870">
    <property type="entry name" value="FeS_cluster_insertion_CS"/>
</dbReference>
<dbReference type="RefSeq" id="WP_083994649.1">
    <property type="nucleotide sequence ID" value="NZ_AP025460.1"/>
</dbReference>
<gene>
    <name evidence="3" type="primary">iscA_2</name>
    <name evidence="3" type="ORF">VAT7223_04412</name>
</gene>
<dbReference type="NCBIfam" id="TIGR00049">
    <property type="entry name" value="iron-sulfur cluster assembly accessory protein"/>
    <property type="match status" value="1"/>
</dbReference>
<name>A0A1C3J5F8_9VIBR</name>
<comment type="similarity">
    <text evidence="1">Belongs to the HesB/IscA family.</text>
</comment>